<sequence>MTFWTYAKKPFRWRIRRRINLDFNERKYGLESQGRNHFLKDLYFRLCRTTNNARYFGIFISIPLFKLYIKYKEDPDRQAKEEMEMKKADDYVKNNIPTDPVLGNPEISSESLVHLVSSNYGFDSMIELISMNKKSNEFWESMCYKIDEENDGEKWHDYID</sequence>
<gene>
    <name evidence="1" type="ORF">SteCoe_17828</name>
</gene>
<evidence type="ECO:0000313" key="2">
    <source>
        <dbReference type="Proteomes" id="UP000187209"/>
    </source>
</evidence>
<organism evidence="1 2">
    <name type="scientific">Stentor coeruleus</name>
    <dbReference type="NCBI Taxonomy" id="5963"/>
    <lineage>
        <taxon>Eukaryota</taxon>
        <taxon>Sar</taxon>
        <taxon>Alveolata</taxon>
        <taxon>Ciliophora</taxon>
        <taxon>Postciliodesmatophora</taxon>
        <taxon>Heterotrichea</taxon>
        <taxon>Heterotrichida</taxon>
        <taxon>Stentoridae</taxon>
        <taxon>Stentor</taxon>
    </lineage>
</organism>
<dbReference type="AlphaFoldDB" id="A0A1R2BY40"/>
<evidence type="ECO:0000313" key="1">
    <source>
        <dbReference type="EMBL" id="OMJ81669.1"/>
    </source>
</evidence>
<accession>A0A1R2BY40</accession>
<proteinExistence type="predicted"/>
<reference evidence="1 2" key="1">
    <citation type="submission" date="2016-11" db="EMBL/GenBank/DDBJ databases">
        <title>The macronuclear genome of Stentor coeruleus: a giant cell with tiny introns.</title>
        <authorList>
            <person name="Slabodnick M."/>
            <person name="Ruby J.G."/>
            <person name="Reiff S.B."/>
            <person name="Swart E.C."/>
            <person name="Gosai S."/>
            <person name="Prabakaran S."/>
            <person name="Witkowska E."/>
            <person name="Larue G.E."/>
            <person name="Fisher S."/>
            <person name="Freeman R.M."/>
            <person name="Gunawardena J."/>
            <person name="Chu W."/>
            <person name="Stover N.A."/>
            <person name="Gregory B.D."/>
            <person name="Nowacki M."/>
            <person name="Derisi J."/>
            <person name="Roy S.W."/>
            <person name="Marshall W.F."/>
            <person name="Sood P."/>
        </authorList>
    </citation>
    <scope>NUCLEOTIDE SEQUENCE [LARGE SCALE GENOMIC DNA]</scope>
    <source>
        <strain evidence="1">WM001</strain>
    </source>
</reference>
<dbReference type="EMBL" id="MPUH01000371">
    <property type="protein sequence ID" value="OMJ81669.1"/>
    <property type="molecule type" value="Genomic_DNA"/>
</dbReference>
<name>A0A1R2BY40_9CILI</name>
<dbReference type="OrthoDB" id="10322645at2759"/>
<protein>
    <submittedName>
        <fullName evidence="1">Uncharacterized protein</fullName>
    </submittedName>
</protein>
<comment type="caution">
    <text evidence="1">The sequence shown here is derived from an EMBL/GenBank/DDBJ whole genome shotgun (WGS) entry which is preliminary data.</text>
</comment>
<dbReference type="Proteomes" id="UP000187209">
    <property type="component" value="Unassembled WGS sequence"/>
</dbReference>
<keyword evidence="2" id="KW-1185">Reference proteome</keyword>